<evidence type="ECO:0000259" key="1">
    <source>
        <dbReference type="Pfam" id="PF13456"/>
    </source>
</evidence>
<sequence>MQKEVQFSFTWRSILDARLVIERGVRWRIGDGRKVRAWKDPWIPRLHYFRPFTPQHIFMPDITVAELMNTTGWDWNLNILEALFCVEDVDMIKSIPLGNYALEDSRLEHDDFNLFVMIYWQLWGRRNKRTMENIDFHPGECVVSAINILRDFYNVVSTKPSLSPSAHRWSVPEVETVKINFDASILRNREGAGLGAIARDHSGRCIAWRMAFVPNVANPELGEAARLAIEIWRRFQWHNRIIEGDCIQIVHKLNSKETDY</sequence>
<dbReference type="GO" id="GO:0003676">
    <property type="term" value="F:nucleic acid binding"/>
    <property type="evidence" value="ECO:0007669"/>
    <property type="project" value="InterPro"/>
</dbReference>
<protein>
    <recommendedName>
        <fullName evidence="1">RNase H type-1 domain-containing protein</fullName>
    </recommendedName>
</protein>
<gene>
    <name evidence="2" type="ORF">Sradi_1310400</name>
</gene>
<accession>A0AAW2UPL7</accession>
<reference evidence="2" key="1">
    <citation type="submission" date="2020-06" db="EMBL/GenBank/DDBJ databases">
        <authorList>
            <person name="Li T."/>
            <person name="Hu X."/>
            <person name="Zhang T."/>
            <person name="Song X."/>
            <person name="Zhang H."/>
            <person name="Dai N."/>
            <person name="Sheng W."/>
            <person name="Hou X."/>
            <person name="Wei L."/>
        </authorList>
    </citation>
    <scope>NUCLEOTIDE SEQUENCE</scope>
    <source>
        <strain evidence="2">G02</strain>
        <tissue evidence="2">Leaf</tissue>
    </source>
</reference>
<dbReference type="EMBL" id="JACGWJ010000005">
    <property type="protein sequence ID" value="KAL0418969.1"/>
    <property type="molecule type" value="Genomic_DNA"/>
</dbReference>
<dbReference type="Pfam" id="PF13456">
    <property type="entry name" value="RVT_3"/>
    <property type="match status" value="1"/>
</dbReference>
<dbReference type="InterPro" id="IPR002156">
    <property type="entry name" value="RNaseH_domain"/>
</dbReference>
<dbReference type="InterPro" id="IPR052929">
    <property type="entry name" value="RNase_H-like_EbsB-rel"/>
</dbReference>
<feature type="domain" description="RNase H type-1" evidence="1">
    <location>
        <begin position="180"/>
        <end position="258"/>
    </location>
</feature>
<dbReference type="InterPro" id="IPR044730">
    <property type="entry name" value="RNase_H-like_dom_plant"/>
</dbReference>
<reference evidence="2" key="2">
    <citation type="journal article" date="2024" name="Plant">
        <title>Genomic evolution and insights into agronomic trait innovations of Sesamum species.</title>
        <authorList>
            <person name="Miao H."/>
            <person name="Wang L."/>
            <person name="Qu L."/>
            <person name="Liu H."/>
            <person name="Sun Y."/>
            <person name="Le M."/>
            <person name="Wang Q."/>
            <person name="Wei S."/>
            <person name="Zheng Y."/>
            <person name="Lin W."/>
            <person name="Duan Y."/>
            <person name="Cao H."/>
            <person name="Xiong S."/>
            <person name="Wang X."/>
            <person name="Wei L."/>
            <person name="Li C."/>
            <person name="Ma Q."/>
            <person name="Ju M."/>
            <person name="Zhao R."/>
            <person name="Li G."/>
            <person name="Mu C."/>
            <person name="Tian Q."/>
            <person name="Mei H."/>
            <person name="Zhang T."/>
            <person name="Gao T."/>
            <person name="Zhang H."/>
        </authorList>
    </citation>
    <scope>NUCLEOTIDE SEQUENCE</scope>
    <source>
        <strain evidence="2">G02</strain>
    </source>
</reference>
<dbReference type="CDD" id="cd06222">
    <property type="entry name" value="RNase_H_like"/>
    <property type="match status" value="1"/>
</dbReference>
<dbReference type="PANTHER" id="PTHR47074:SF21">
    <property type="entry name" value="RNASE H TYPE-1 DOMAIN-CONTAINING PROTEIN"/>
    <property type="match status" value="1"/>
</dbReference>
<comment type="caution">
    <text evidence="2">The sequence shown here is derived from an EMBL/GenBank/DDBJ whole genome shotgun (WGS) entry which is preliminary data.</text>
</comment>
<dbReference type="PANTHER" id="PTHR47074">
    <property type="entry name" value="BNAC02G40300D PROTEIN"/>
    <property type="match status" value="1"/>
</dbReference>
<dbReference type="AlphaFoldDB" id="A0AAW2UPL7"/>
<name>A0AAW2UPL7_SESRA</name>
<evidence type="ECO:0000313" key="2">
    <source>
        <dbReference type="EMBL" id="KAL0418969.1"/>
    </source>
</evidence>
<dbReference type="GO" id="GO:0004523">
    <property type="term" value="F:RNA-DNA hybrid ribonuclease activity"/>
    <property type="evidence" value="ECO:0007669"/>
    <property type="project" value="InterPro"/>
</dbReference>
<organism evidence="2">
    <name type="scientific">Sesamum radiatum</name>
    <name type="common">Black benniseed</name>
    <dbReference type="NCBI Taxonomy" id="300843"/>
    <lineage>
        <taxon>Eukaryota</taxon>
        <taxon>Viridiplantae</taxon>
        <taxon>Streptophyta</taxon>
        <taxon>Embryophyta</taxon>
        <taxon>Tracheophyta</taxon>
        <taxon>Spermatophyta</taxon>
        <taxon>Magnoliopsida</taxon>
        <taxon>eudicotyledons</taxon>
        <taxon>Gunneridae</taxon>
        <taxon>Pentapetalae</taxon>
        <taxon>asterids</taxon>
        <taxon>lamiids</taxon>
        <taxon>Lamiales</taxon>
        <taxon>Pedaliaceae</taxon>
        <taxon>Sesamum</taxon>
    </lineage>
</organism>
<proteinExistence type="predicted"/>